<evidence type="ECO:0000256" key="1">
    <source>
        <dbReference type="SAM" id="MobiDB-lite"/>
    </source>
</evidence>
<gene>
    <name evidence="2" type="ORF">DUE52_20930</name>
</gene>
<proteinExistence type="predicted"/>
<dbReference type="SUPFAM" id="SSF46689">
    <property type="entry name" value="Homeodomain-like"/>
    <property type="match status" value="1"/>
</dbReference>
<evidence type="ECO:0008006" key="4">
    <source>
        <dbReference type="Google" id="ProtNLM"/>
    </source>
</evidence>
<dbReference type="Gene3D" id="1.10.10.60">
    <property type="entry name" value="Homeodomain-like"/>
    <property type="match status" value="1"/>
</dbReference>
<dbReference type="RefSeq" id="WP_114408002.1">
    <property type="nucleotide sequence ID" value="NZ_QOWE01000018.1"/>
</dbReference>
<protein>
    <recommendedName>
        <fullName evidence="4">Transposase</fullName>
    </recommendedName>
</protein>
<keyword evidence="3" id="KW-1185">Reference proteome</keyword>
<dbReference type="GO" id="GO:0004803">
    <property type="term" value="F:transposase activity"/>
    <property type="evidence" value="ECO:0007669"/>
    <property type="project" value="InterPro"/>
</dbReference>
<dbReference type="InterPro" id="IPR009057">
    <property type="entry name" value="Homeodomain-like_sf"/>
</dbReference>
<dbReference type="Proteomes" id="UP000253383">
    <property type="component" value="Unassembled WGS sequence"/>
</dbReference>
<feature type="compositionally biased region" description="Basic and acidic residues" evidence="1">
    <location>
        <begin position="70"/>
        <end position="90"/>
    </location>
</feature>
<evidence type="ECO:0000313" key="3">
    <source>
        <dbReference type="Proteomes" id="UP000253383"/>
    </source>
</evidence>
<comment type="caution">
    <text evidence="2">The sequence shown here is derived from an EMBL/GenBank/DDBJ whole genome shotgun (WGS) entry which is preliminary data.</text>
</comment>
<feature type="region of interest" description="Disordered" evidence="1">
    <location>
        <begin position="34"/>
        <end position="118"/>
    </location>
</feature>
<name>A0A368JIT2_9BACT</name>
<reference evidence="2 3" key="1">
    <citation type="submission" date="2018-07" db="EMBL/GenBank/DDBJ databases">
        <title>Genome analysis of Larkinella rosea.</title>
        <authorList>
            <person name="Zhou Z."/>
            <person name="Wang G."/>
        </authorList>
    </citation>
    <scope>NUCLEOTIDE SEQUENCE [LARGE SCALE GENOMIC DNA]</scope>
    <source>
        <strain evidence="3">zzj9</strain>
    </source>
</reference>
<organism evidence="2 3">
    <name type="scientific">Larkinella punicea</name>
    <dbReference type="NCBI Taxonomy" id="2315727"/>
    <lineage>
        <taxon>Bacteria</taxon>
        <taxon>Pseudomonadati</taxon>
        <taxon>Bacteroidota</taxon>
        <taxon>Cytophagia</taxon>
        <taxon>Cytophagales</taxon>
        <taxon>Spirosomataceae</taxon>
        <taxon>Larkinella</taxon>
    </lineage>
</organism>
<dbReference type="OrthoDB" id="884299at2"/>
<evidence type="ECO:0000313" key="2">
    <source>
        <dbReference type="EMBL" id="RCR67570.1"/>
    </source>
</evidence>
<dbReference type="EMBL" id="QOWE01000018">
    <property type="protein sequence ID" value="RCR67570.1"/>
    <property type="molecule type" value="Genomic_DNA"/>
</dbReference>
<sequence>MRPLKRWPRAGGPVDLSYAKGSVREAAEELGIDSGRISKWRQRDNKPAHSGKSYSDMTDEQKQIRQLQKQLKEAQLERDILKTGAPDRGRSASFPGATARRTVGDIPIYRGARQPVFR</sequence>
<accession>A0A368JIT2</accession>
<dbReference type="Pfam" id="PF01527">
    <property type="entry name" value="HTH_Tnp_1"/>
    <property type="match status" value="1"/>
</dbReference>
<dbReference type="GO" id="GO:0003677">
    <property type="term" value="F:DNA binding"/>
    <property type="evidence" value="ECO:0007669"/>
    <property type="project" value="InterPro"/>
</dbReference>
<dbReference type="GO" id="GO:0006313">
    <property type="term" value="P:DNA transposition"/>
    <property type="evidence" value="ECO:0007669"/>
    <property type="project" value="InterPro"/>
</dbReference>
<dbReference type="AlphaFoldDB" id="A0A368JIT2"/>
<dbReference type="InterPro" id="IPR002514">
    <property type="entry name" value="Transposase_8"/>
</dbReference>